<dbReference type="AlphaFoldDB" id="A0A2R8BK42"/>
<dbReference type="RefSeq" id="WP_108853851.1">
    <property type="nucleotide sequence ID" value="NZ_OMOQ01000002.1"/>
</dbReference>
<name>A0A2R8BK42_9RHOB</name>
<proteinExistence type="predicted"/>
<evidence type="ECO:0008006" key="3">
    <source>
        <dbReference type="Google" id="ProtNLM"/>
    </source>
</evidence>
<evidence type="ECO:0000313" key="1">
    <source>
        <dbReference type="EMBL" id="SPH23771.1"/>
    </source>
</evidence>
<evidence type="ECO:0000313" key="2">
    <source>
        <dbReference type="Proteomes" id="UP000244924"/>
    </source>
</evidence>
<keyword evidence="2" id="KW-1185">Reference proteome</keyword>
<reference evidence="1 2" key="1">
    <citation type="submission" date="2018-03" db="EMBL/GenBank/DDBJ databases">
        <authorList>
            <person name="Keele B.F."/>
        </authorList>
    </citation>
    <scope>NUCLEOTIDE SEQUENCE [LARGE SCALE GENOMIC DNA]</scope>
    <source>
        <strain evidence="1 2">CECT 8626</strain>
    </source>
</reference>
<dbReference type="OrthoDB" id="7687262at2"/>
<gene>
    <name evidence="1" type="ORF">DEA8626_02840</name>
</gene>
<dbReference type="Proteomes" id="UP000244924">
    <property type="component" value="Unassembled WGS sequence"/>
</dbReference>
<dbReference type="EMBL" id="OMOQ01000002">
    <property type="protein sequence ID" value="SPH23771.1"/>
    <property type="molecule type" value="Genomic_DNA"/>
</dbReference>
<accession>A0A2R8BK42</accession>
<organism evidence="1 2">
    <name type="scientific">Albidovulum aquaemixtae</name>
    <dbReference type="NCBI Taxonomy" id="1542388"/>
    <lineage>
        <taxon>Bacteria</taxon>
        <taxon>Pseudomonadati</taxon>
        <taxon>Pseudomonadota</taxon>
        <taxon>Alphaproteobacteria</taxon>
        <taxon>Rhodobacterales</taxon>
        <taxon>Paracoccaceae</taxon>
        <taxon>Albidovulum</taxon>
    </lineage>
</organism>
<sequence length="274" mass="28107">MTAAAIRVAGHFGELLQGRIGRDGPVALVTLPCPALSLGGWHLPGPGLAVHGGGQRLITPERARRFLGSLGLTLGGRVVLRACMPAGGGGGASTAALLALAGLAGYRGAPEDLAHACIEAEGASDPLMFDRPERLLWASRRGRVLEALPPVPRFDVIGGFYGPDRRTEAGDASFPDISDLLADWRGATRAGDATAAAAVASVSARRTLAMRGPSDDPTERLAGDLGALGFAIAHTGSARALLFAPGRIAPDAPAALRRAGIRAVLRFSVGKERP</sequence>
<protein>
    <recommendedName>
        <fullName evidence="3">GHMP kinase N-terminal domain-containing protein</fullName>
    </recommendedName>
</protein>